<evidence type="ECO:0000256" key="6">
    <source>
        <dbReference type="ARBA" id="ARBA00023065"/>
    </source>
</evidence>
<dbReference type="Pfam" id="PF16916">
    <property type="entry name" value="ZT_dimer"/>
    <property type="match status" value="1"/>
</dbReference>
<dbReference type="SUPFAM" id="SSF161111">
    <property type="entry name" value="Cation efflux protein transmembrane domain-like"/>
    <property type="match status" value="1"/>
</dbReference>
<evidence type="ECO:0000256" key="8">
    <source>
        <dbReference type="SAM" id="Phobius"/>
    </source>
</evidence>
<sequence length="420" mass="47273">MKAFLSIIFFAVFAASVIDAQYGCGYGGYGGCYACSGCSGYYHYPSYSYGYPSYSYGYPYYGYQSGYHSYGYHYSYPYGYGKKSNDAVQEFYSYQKHFEEQRKEDEELLKKDLASHIKEDNAKDKENQKVDDFLARLTLGVNICMIIAKATAAYFSHSMSVYSTVVDSIMDVTSGAVIWAALKASEKTCPYEYPIGRNRLEPLAVLIVAIVMIIANLLIIGESTMAIIEHTLDPLVDLKTLIILLSGTVLKAGLYFLCKKHNSPSSNVLAQDQGNDVMTNLVALACAYIGNRWWIYADSVGAFLISGYIIATWIETANEQIPMLVGKSATPEFINRITSIAVNHDPRIRALDTLYVYHMGINFLVELHVLMDEDIPLKEAHDVSEELQVKLERMPYVERAFVHVDYKNDGDEHLSSKKYK</sequence>
<dbReference type="SUPFAM" id="SSF160240">
    <property type="entry name" value="Cation efflux protein cytoplasmic domain-like"/>
    <property type="match status" value="1"/>
</dbReference>
<evidence type="ECO:0000259" key="10">
    <source>
        <dbReference type="Pfam" id="PF01545"/>
    </source>
</evidence>
<evidence type="ECO:0000313" key="13">
    <source>
        <dbReference type="Proteomes" id="UP001175271"/>
    </source>
</evidence>
<keyword evidence="7 8" id="KW-0472">Membrane</keyword>
<evidence type="ECO:0000256" key="2">
    <source>
        <dbReference type="ARBA" id="ARBA00008873"/>
    </source>
</evidence>
<evidence type="ECO:0000259" key="11">
    <source>
        <dbReference type="Pfam" id="PF16916"/>
    </source>
</evidence>
<feature type="transmembrane region" description="Helical" evidence="8">
    <location>
        <begin position="203"/>
        <end position="228"/>
    </location>
</feature>
<keyword evidence="9" id="KW-0732">Signal</keyword>
<organism evidence="12 13">
    <name type="scientific">Steinernema hermaphroditum</name>
    <dbReference type="NCBI Taxonomy" id="289476"/>
    <lineage>
        <taxon>Eukaryota</taxon>
        <taxon>Metazoa</taxon>
        <taxon>Ecdysozoa</taxon>
        <taxon>Nematoda</taxon>
        <taxon>Chromadorea</taxon>
        <taxon>Rhabditida</taxon>
        <taxon>Tylenchina</taxon>
        <taxon>Panagrolaimomorpha</taxon>
        <taxon>Strongyloidoidea</taxon>
        <taxon>Steinernematidae</taxon>
        <taxon>Steinernema</taxon>
    </lineage>
</organism>
<dbReference type="AlphaFoldDB" id="A0AA39LKX1"/>
<dbReference type="GO" id="GO:0016020">
    <property type="term" value="C:membrane"/>
    <property type="evidence" value="ECO:0007669"/>
    <property type="project" value="InterPro"/>
</dbReference>
<dbReference type="PANTHER" id="PTHR43840:SF8">
    <property type="entry name" value="CATION EFFLUX PROTEIN CYTOPLASMIC DOMAIN-CONTAINING PROTEIN"/>
    <property type="match status" value="1"/>
</dbReference>
<dbReference type="Proteomes" id="UP001175271">
    <property type="component" value="Unassembled WGS sequence"/>
</dbReference>
<feature type="transmembrane region" description="Helical" evidence="8">
    <location>
        <begin position="240"/>
        <end position="258"/>
    </location>
</feature>
<feature type="domain" description="Cation efflux protein cytoplasmic" evidence="11">
    <location>
        <begin position="331"/>
        <end position="405"/>
    </location>
</feature>
<dbReference type="InterPro" id="IPR058533">
    <property type="entry name" value="Cation_efflux_TM"/>
</dbReference>
<dbReference type="InterPro" id="IPR002524">
    <property type="entry name" value="Cation_efflux"/>
</dbReference>
<protein>
    <recommendedName>
        <fullName evidence="14">Cation efflux protein cytoplasmic domain-containing protein</fullName>
    </recommendedName>
</protein>
<evidence type="ECO:0000256" key="7">
    <source>
        <dbReference type="ARBA" id="ARBA00023136"/>
    </source>
</evidence>
<dbReference type="FunFam" id="1.20.1510.10:FF:000005">
    <property type="entry name" value="Putative Cation diffusion facilitator 1"/>
    <property type="match status" value="1"/>
</dbReference>
<evidence type="ECO:0000256" key="9">
    <source>
        <dbReference type="SAM" id="SignalP"/>
    </source>
</evidence>
<evidence type="ECO:0008006" key="14">
    <source>
        <dbReference type="Google" id="ProtNLM"/>
    </source>
</evidence>
<evidence type="ECO:0000313" key="12">
    <source>
        <dbReference type="EMBL" id="KAK0400850.1"/>
    </source>
</evidence>
<dbReference type="InterPro" id="IPR027469">
    <property type="entry name" value="Cation_efflux_TMD_sf"/>
</dbReference>
<evidence type="ECO:0000256" key="1">
    <source>
        <dbReference type="ARBA" id="ARBA00004127"/>
    </source>
</evidence>
<comment type="subcellular location">
    <subcellularLocation>
        <location evidence="1">Endomembrane system</location>
        <topology evidence="1">Multi-pass membrane protein</topology>
    </subcellularLocation>
</comment>
<dbReference type="InterPro" id="IPR050291">
    <property type="entry name" value="CDF_Transporter"/>
</dbReference>
<comment type="caution">
    <text evidence="12">The sequence shown here is derived from an EMBL/GenBank/DDBJ whole genome shotgun (WGS) entry which is preliminary data.</text>
</comment>
<proteinExistence type="inferred from homology"/>
<evidence type="ECO:0000256" key="4">
    <source>
        <dbReference type="ARBA" id="ARBA00022692"/>
    </source>
</evidence>
<dbReference type="FunFam" id="3.30.70.1350:FF:000001">
    <property type="entry name" value="Metal tolerance protein 11"/>
    <property type="match status" value="1"/>
</dbReference>
<dbReference type="GO" id="GO:0008324">
    <property type="term" value="F:monoatomic cation transmembrane transporter activity"/>
    <property type="evidence" value="ECO:0007669"/>
    <property type="project" value="InterPro"/>
</dbReference>
<keyword evidence="3" id="KW-0813">Transport</keyword>
<dbReference type="PANTHER" id="PTHR43840">
    <property type="entry name" value="MITOCHONDRIAL METAL TRANSPORTER 1-RELATED"/>
    <property type="match status" value="1"/>
</dbReference>
<dbReference type="InterPro" id="IPR027470">
    <property type="entry name" value="Cation_efflux_CTD"/>
</dbReference>
<feature type="chain" id="PRO_5041381520" description="Cation efflux protein cytoplasmic domain-containing protein" evidence="9">
    <location>
        <begin position="21"/>
        <end position="420"/>
    </location>
</feature>
<dbReference type="NCBIfam" id="TIGR01297">
    <property type="entry name" value="CDF"/>
    <property type="match status" value="1"/>
</dbReference>
<keyword evidence="13" id="KW-1185">Reference proteome</keyword>
<dbReference type="Gene3D" id="3.30.70.1350">
    <property type="entry name" value="Cation efflux protein, cytoplasmic domain"/>
    <property type="match status" value="1"/>
</dbReference>
<name>A0AA39LKX1_9BILA</name>
<feature type="signal peptide" evidence="9">
    <location>
        <begin position="1"/>
        <end position="20"/>
    </location>
</feature>
<dbReference type="EMBL" id="JAUCMV010000004">
    <property type="protein sequence ID" value="KAK0400850.1"/>
    <property type="molecule type" value="Genomic_DNA"/>
</dbReference>
<keyword evidence="6" id="KW-0406">Ion transport</keyword>
<dbReference type="Gene3D" id="1.20.1510.10">
    <property type="entry name" value="Cation efflux protein transmembrane domain"/>
    <property type="match status" value="1"/>
</dbReference>
<keyword evidence="5 8" id="KW-1133">Transmembrane helix</keyword>
<dbReference type="InterPro" id="IPR036837">
    <property type="entry name" value="Cation_efflux_CTD_sf"/>
</dbReference>
<evidence type="ECO:0000256" key="5">
    <source>
        <dbReference type="ARBA" id="ARBA00022989"/>
    </source>
</evidence>
<dbReference type="Pfam" id="PF01545">
    <property type="entry name" value="Cation_efflux"/>
    <property type="match status" value="1"/>
</dbReference>
<gene>
    <name evidence="12" type="ORF">QR680_015481</name>
</gene>
<dbReference type="GO" id="GO:0012505">
    <property type="term" value="C:endomembrane system"/>
    <property type="evidence" value="ECO:0007669"/>
    <property type="project" value="UniProtKB-SubCell"/>
</dbReference>
<reference evidence="12" key="1">
    <citation type="submission" date="2023-06" db="EMBL/GenBank/DDBJ databases">
        <title>Genomic analysis of the entomopathogenic nematode Steinernema hermaphroditum.</title>
        <authorList>
            <person name="Schwarz E.M."/>
            <person name="Heppert J.K."/>
            <person name="Baniya A."/>
            <person name="Schwartz H.T."/>
            <person name="Tan C.-H."/>
            <person name="Antoshechkin I."/>
            <person name="Sternberg P.W."/>
            <person name="Goodrich-Blair H."/>
            <person name="Dillman A.R."/>
        </authorList>
    </citation>
    <scope>NUCLEOTIDE SEQUENCE</scope>
    <source>
        <strain evidence="12">PS9179</strain>
        <tissue evidence="12">Whole animal</tissue>
    </source>
</reference>
<feature type="transmembrane region" description="Helical" evidence="8">
    <location>
        <begin position="161"/>
        <end position="182"/>
    </location>
</feature>
<accession>A0AA39LKX1</accession>
<comment type="similarity">
    <text evidence="2">Belongs to the cation diffusion facilitator (CDF) transporter (TC 2.A.4) family. SLC30A subfamily.</text>
</comment>
<keyword evidence="4 8" id="KW-0812">Transmembrane</keyword>
<evidence type="ECO:0000256" key="3">
    <source>
        <dbReference type="ARBA" id="ARBA00022448"/>
    </source>
</evidence>
<feature type="domain" description="Cation efflux protein transmembrane" evidence="10">
    <location>
        <begin position="138"/>
        <end position="325"/>
    </location>
</feature>